<feature type="compositionally biased region" description="Low complexity" evidence="1">
    <location>
        <begin position="193"/>
        <end position="204"/>
    </location>
</feature>
<dbReference type="AlphaFoldDB" id="A0A8J6B9X5"/>
<dbReference type="EMBL" id="JAHDYR010000028">
    <property type="protein sequence ID" value="KAG9393012.1"/>
    <property type="molecule type" value="Genomic_DNA"/>
</dbReference>
<evidence type="ECO:0008006" key="4">
    <source>
        <dbReference type="Google" id="ProtNLM"/>
    </source>
</evidence>
<sequence>MSASELAAIVRDEMKSTGIYSELQAQLRAYVYCIAEKGKNVSREPIELDQNDEMIAVMIMDWLDAKGLKNTKKVISVELDSESLPTAEQVRARLPQSATPTEPCLIRAMLSSKKSAPAALGQAAPSFSATSLSGLSDLSTSSVQRESPKSPDIRTEMRPELAQMESTNGIYQLTIGIGLDKPSLPDLSKGVTPNPSKSLPPLSGGPMGRGNPLAGSLDKSADGLSLSSAGLDVLQQVKRPAVTYTAPEKEEEEDGIDLEGELEDFSDLDDIEFEDDFEDDK</sequence>
<feature type="compositionally biased region" description="Acidic residues" evidence="1">
    <location>
        <begin position="249"/>
        <end position="281"/>
    </location>
</feature>
<feature type="compositionally biased region" description="Basic and acidic residues" evidence="1">
    <location>
        <begin position="146"/>
        <end position="158"/>
    </location>
</feature>
<evidence type="ECO:0000256" key="1">
    <source>
        <dbReference type="SAM" id="MobiDB-lite"/>
    </source>
</evidence>
<keyword evidence="3" id="KW-1185">Reference proteome</keyword>
<reference evidence="2" key="1">
    <citation type="submission" date="2021-05" db="EMBL/GenBank/DDBJ databases">
        <title>A free-living protist that lacks canonical eukaryotic 1 DNA replication and segregation systems.</title>
        <authorList>
            <person name="Salas-Leiva D.E."/>
            <person name="Tromer E.C."/>
            <person name="Curtis B.A."/>
            <person name="Jerlstrom-Hultqvist J."/>
            <person name="Kolisko M."/>
            <person name="Yi Z."/>
            <person name="Salas-Leiva J.S."/>
            <person name="Gallot-Lavallee L."/>
            <person name="Kops G.J.P.L."/>
            <person name="Archibald J.M."/>
            <person name="Simpson A.G.B."/>
            <person name="Roger A.J."/>
        </authorList>
    </citation>
    <scope>NUCLEOTIDE SEQUENCE</scope>
    <source>
        <strain evidence="2">BICM</strain>
    </source>
</reference>
<evidence type="ECO:0000313" key="2">
    <source>
        <dbReference type="EMBL" id="KAG9393012.1"/>
    </source>
</evidence>
<proteinExistence type="predicted"/>
<protein>
    <recommendedName>
        <fullName evidence="4">LisH domain-containing protein</fullName>
    </recommendedName>
</protein>
<dbReference type="Proteomes" id="UP000717585">
    <property type="component" value="Unassembled WGS sequence"/>
</dbReference>
<evidence type="ECO:0000313" key="3">
    <source>
        <dbReference type="Proteomes" id="UP000717585"/>
    </source>
</evidence>
<feature type="compositionally biased region" description="Low complexity" evidence="1">
    <location>
        <begin position="215"/>
        <end position="224"/>
    </location>
</feature>
<feature type="region of interest" description="Disordered" evidence="1">
    <location>
        <begin position="134"/>
        <end position="158"/>
    </location>
</feature>
<feature type="region of interest" description="Disordered" evidence="1">
    <location>
        <begin position="238"/>
        <end position="281"/>
    </location>
</feature>
<gene>
    <name evidence="2" type="ORF">J8273_5607</name>
</gene>
<accession>A0A8J6B9X5</accession>
<name>A0A8J6B9X5_9EUKA</name>
<organism evidence="2 3">
    <name type="scientific">Carpediemonas membranifera</name>
    <dbReference type="NCBI Taxonomy" id="201153"/>
    <lineage>
        <taxon>Eukaryota</taxon>
        <taxon>Metamonada</taxon>
        <taxon>Carpediemonas-like organisms</taxon>
        <taxon>Carpediemonas</taxon>
    </lineage>
</organism>
<comment type="caution">
    <text evidence="2">The sequence shown here is derived from an EMBL/GenBank/DDBJ whole genome shotgun (WGS) entry which is preliminary data.</text>
</comment>
<feature type="region of interest" description="Disordered" evidence="1">
    <location>
        <begin position="184"/>
        <end position="224"/>
    </location>
</feature>